<dbReference type="InterPro" id="IPR044851">
    <property type="entry name" value="Wax_synthase"/>
</dbReference>
<protein>
    <recommendedName>
        <fullName evidence="8">Wax synthase domain-containing protein</fullName>
    </recommendedName>
</protein>
<dbReference type="GO" id="GO:0016020">
    <property type="term" value="C:membrane"/>
    <property type="evidence" value="ECO:0007669"/>
    <property type="project" value="UniProtKB-SubCell"/>
</dbReference>
<comment type="subcellular location">
    <subcellularLocation>
        <location evidence="1">Membrane</location>
        <topology evidence="1">Multi-pass membrane protein</topology>
    </subcellularLocation>
</comment>
<dbReference type="OrthoDB" id="1077582at2759"/>
<dbReference type="EMBL" id="VSWC01000197">
    <property type="protein sequence ID" value="KAA1064957.1"/>
    <property type="molecule type" value="Genomic_DNA"/>
</dbReference>
<evidence type="ECO:0000256" key="4">
    <source>
        <dbReference type="ARBA" id="ARBA00022679"/>
    </source>
</evidence>
<dbReference type="Proteomes" id="UP000324748">
    <property type="component" value="Unassembled WGS sequence"/>
</dbReference>
<reference evidence="9 10" key="1">
    <citation type="submission" date="2019-05" db="EMBL/GenBank/DDBJ databases">
        <title>Emergence of the Ug99 lineage of the wheat stem rust pathogen through somatic hybridization.</title>
        <authorList>
            <person name="Li F."/>
            <person name="Upadhyaya N.M."/>
            <person name="Sperschneider J."/>
            <person name="Matny O."/>
            <person name="Nguyen-Phuc H."/>
            <person name="Mago R."/>
            <person name="Raley C."/>
            <person name="Miller M.E."/>
            <person name="Silverstein K.A.T."/>
            <person name="Henningsen E."/>
            <person name="Hirsch C.D."/>
            <person name="Visser B."/>
            <person name="Pretorius Z.A."/>
            <person name="Steffenson B.J."/>
            <person name="Schwessinger B."/>
            <person name="Dodds P.N."/>
            <person name="Figueroa M."/>
        </authorList>
    </citation>
    <scope>NUCLEOTIDE SEQUENCE [LARGE SCALE GENOMIC DNA]</scope>
    <source>
        <strain evidence="9">21-0</strain>
    </source>
</reference>
<evidence type="ECO:0000256" key="7">
    <source>
        <dbReference type="ARBA" id="ARBA00023136"/>
    </source>
</evidence>
<keyword evidence="4" id="KW-0808">Transferase</keyword>
<evidence type="ECO:0000256" key="3">
    <source>
        <dbReference type="ARBA" id="ARBA00007282"/>
    </source>
</evidence>
<comment type="pathway">
    <text evidence="2">Secondary metabolite biosynthesis.</text>
</comment>
<evidence type="ECO:0000256" key="2">
    <source>
        <dbReference type="ARBA" id="ARBA00005179"/>
    </source>
</evidence>
<organism evidence="9 10">
    <name type="scientific">Puccinia graminis f. sp. tritici</name>
    <dbReference type="NCBI Taxonomy" id="56615"/>
    <lineage>
        <taxon>Eukaryota</taxon>
        <taxon>Fungi</taxon>
        <taxon>Dikarya</taxon>
        <taxon>Basidiomycota</taxon>
        <taxon>Pucciniomycotina</taxon>
        <taxon>Pucciniomycetes</taxon>
        <taxon>Pucciniales</taxon>
        <taxon>Pucciniaceae</taxon>
        <taxon>Puccinia</taxon>
    </lineage>
</organism>
<evidence type="ECO:0000313" key="10">
    <source>
        <dbReference type="Proteomes" id="UP000324748"/>
    </source>
</evidence>
<keyword evidence="10" id="KW-1185">Reference proteome</keyword>
<dbReference type="GO" id="GO:0008374">
    <property type="term" value="F:O-acyltransferase activity"/>
    <property type="evidence" value="ECO:0007669"/>
    <property type="project" value="InterPro"/>
</dbReference>
<gene>
    <name evidence="9" type="ORF">PGT21_020181</name>
</gene>
<name>A0A5B0LJC1_PUCGR</name>
<feature type="domain" description="Wax synthase" evidence="8">
    <location>
        <begin position="298"/>
        <end position="376"/>
    </location>
</feature>
<accession>A0A5B0LJC1</accession>
<evidence type="ECO:0000256" key="6">
    <source>
        <dbReference type="ARBA" id="ARBA00022989"/>
    </source>
</evidence>
<dbReference type="PANTHER" id="PTHR31595:SF57">
    <property type="entry name" value="OS04G0481900 PROTEIN"/>
    <property type="match status" value="1"/>
</dbReference>
<comment type="caution">
    <text evidence="9">The sequence shown here is derived from an EMBL/GenBank/DDBJ whole genome shotgun (WGS) entry which is preliminary data.</text>
</comment>
<dbReference type="AlphaFoldDB" id="A0A5B0LJC1"/>
<keyword evidence="7" id="KW-0472">Membrane</keyword>
<sequence length="471" mass="52277">MESIPHHQASLFPLKGLTSAWLATNGTSSSPQSLSRDPTTGMIPGYLSEKSVITSLMIVQCGLLHPKFEGSSSARLARLSLGPLLIGWWLSYPFRLPVLALQDRNIFPGIMAAIMSFKSIEWTFASGPYHLRSLKTVDGVPVWEINSPGQLSLEKSHSGWGDLILWTGLLFTSQRGLRWSWGSVAKGNTNSFAKSFLELLQLQLIFLASLAFVLYSEDWTNYSLDSRGALLSLGVPLFRGLDLLAGALHSVCTMLALSCTFEIPHTIATLLSHLVYPMTRTIGLPPQLAELVNPACFPPLFGSLFELSSLADFWGKSWHQKFRRHFLFCGGKPAKSLARVLGGSPKIQKACGLLGAFAVSGFLHEYPLYAFQREPHPYPRELFTTLPGSFLFFFIQPLGILLEPFVIPYVPKKLGGAKLWTASFLLLTAPLFTRDACRPPGMFNQFRPLEEWTWLEILLPGPLIARTFYAK</sequence>
<dbReference type="GO" id="GO:0006629">
    <property type="term" value="P:lipid metabolic process"/>
    <property type="evidence" value="ECO:0007669"/>
    <property type="project" value="InterPro"/>
</dbReference>
<comment type="similarity">
    <text evidence="3">Belongs to the wax synthase family.</text>
</comment>
<keyword evidence="5" id="KW-0812">Transmembrane</keyword>
<dbReference type="InterPro" id="IPR032805">
    <property type="entry name" value="Wax_synthase_dom"/>
</dbReference>
<dbReference type="PANTHER" id="PTHR31595">
    <property type="entry name" value="LONG-CHAIN-ALCOHOL O-FATTY-ACYLTRANSFERASE 3-RELATED"/>
    <property type="match status" value="1"/>
</dbReference>
<evidence type="ECO:0000259" key="8">
    <source>
        <dbReference type="Pfam" id="PF13813"/>
    </source>
</evidence>
<evidence type="ECO:0000256" key="1">
    <source>
        <dbReference type="ARBA" id="ARBA00004141"/>
    </source>
</evidence>
<proteinExistence type="inferred from homology"/>
<dbReference type="Pfam" id="PF13813">
    <property type="entry name" value="MBOAT_2"/>
    <property type="match status" value="1"/>
</dbReference>
<evidence type="ECO:0000256" key="5">
    <source>
        <dbReference type="ARBA" id="ARBA00022692"/>
    </source>
</evidence>
<keyword evidence="6" id="KW-1133">Transmembrane helix</keyword>
<evidence type="ECO:0000313" key="9">
    <source>
        <dbReference type="EMBL" id="KAA1064957.1"/>
    </source>
</evidence>